<evidence type="ECO:0000313" key="1">
    <source>
        <dbReference type="EMBL" id="KFO28688.1"/>
    </source>
</evidence>
<organism evidence="1 2">
    <name type="scientific">Fukomys damarensis</name>
    <name type="common">Damaraland mole rat</name>
    <name type="synonym">Cryptomys damarensis</name>
    <dbReference type="NCBI Taxonomy" id="885580"/>
    <lineage>
        <taxon>Eukaryota</taxon>
        <taxon>Metazoa</taxon>
        <taxon>Chordata</taxon>
        <taxon>Craniata</taxon>
        <taxon>Vertebrata</taxon>
        <taxon>Euteleostomi</taxon>
        <taxon>Mammalia</taxon>
        <taxon>Eutheria</taxon>
        <taxon>Euarchontoglires</taxon>
        <taxon>Glires</taxon>
        <taxon>Rodentia</taxon>
        <taxon>Hystricomorpha</taxon>
        <taxon>Bathyergidae</taxon>
        <taxon>Fukomys</taxon>
    </lineage>
</organism>
<dbReference type="PANTHER" id="PTHR16070:SF1">
    <property type="entry name" value="PROTEIN FAM222B"/>
    <property type="match status" value="1"/>
</dbReference>
<dbReference type="Proteomes" id="UP000028990">
    <property type="component" value="Unassembled WGS sequence"/>
</dbReference>
<dbReference type="InterPro" id="IPR029340">
    <property type="entry name" value="FAM222"/>
</dbReference>
<name>A0A091DE07_FUKDA</name>
<keyword evidence="2" id="KW-1185">Reference proteome</keyword>
<dbReference type="EMBL" id="KN122689">
    <property type="protein sequence ID" value="KFO28688.1"/>
    <property type="molecule type" value="Genomic_DNA"/>
</dbReference>
<evidence type="ECO:0000313" key="2">
    <source>
        <dbReference type="Proteomes" id="UP000028990"/>
    </source>
</evidence>
<sequence length="180" mass="19584">MPPTPLLHGSQKVPNSDAPPKECDCVYLKDLKPVSWDQHQLAHLQQVRSEADGTPVPGLAGKHAAERELAGHSFVGKVPAYLQELCPAQSFHLKPPLEKPTPFPPVNGLAAPLAYPNGHYFKPLWNNILPTPDSNSSGLRTLPCHSTAGRPQVHPLTVQQLLGPTTEQELGVVQWQTRTA</sequence>
<proteinExistence type="predicted"/>
<reference evidence="1 2" key="1">
    <citation type="submission" date="2013-11" db="EMBL/GenBank/DDBJ databases">
        <title>The Damaraland mole rat (Fukomys damarensis) genome and evolution of African mole rats.</title>
        <authorList>
            <person name="Gladyshev V.N."/>
            <person name="Fang X."/>
        </authorList>
    </citation>
    <scope>NUCLEOTIDE SEQUENCE [LARGE SCALE GENOMIC DNA]</scope>
    <source>
        <tissue evidence="1">Liver</tissue>
    </source>
</reference>
<dbReference type="AlphaFoldDB" id="A0A091DE07"/>
<dbReference type="PANTHER" id="PTHR16070">
    <property type="entry name" value="PROTEIN FAM222A-RELATED"/>
    <property type="match status" value="1"/>
</dbReference>
<protein>
    <submittedName>
        <fullName evidence="1">Uncharacterized protein</fullName>
    </submittedName>
</protein>
<gene>
    <name evidence="1" type="ORF">H920_09908</name>
</gene>
<accession>A0A091DE07</accession>
<dbReference type="Pfam" id="PF15258">
    <property type="entry name" value="FAM222A"/>
    <property type="match status" value="1"/>
</dbReference>